<evidence type="ECO:0000313" key="2">
    <source>
        <dbReference type="EMBL" id="KIW65269.1"/>
    </source>
</evidence>
<dbReference type="HOGENOM" id="CLU_148130_0_0_1"/>
<gene>
    <name evidence="2" type="ORF">PV04_07542</name>
</gene>
<feature type="compositionally biased region" description="Polar residues" evidence="1">
    <location>
        <begin position="14"/>
        <end position="27"/>
    </location>
</feature>
<dbReference type="EMBL" id="KN846960">
    <property type="protein sequence ID" value="KIW65269.1"/>
    <property type="molecule type" value="Genomic_DNA"/>
</dbReference>
<protein>
    <submittedName>
        <fullName evidence="2">Uncharacterized protein</fullName>
    </submittedName>
</protein>
<dbReference type="STRING" id="5601.A0A0D2FZG2"/>
<dbReference type="AlphaFoldDB" id="A0A0D2FZG2"/>
<name>A0A0D2FZG2_9EURO</name>
<feature type="region of interest" description="Disordered" evidence="1">
    <location>
        <begin position="1"/>
        <end position="97"/>
    </location>
</feature>
<evidence type="ECO:0000256" key="1">
    <source>
        <dbReference type="SAM" id="MobiDB-lite"/>
    </source>
</evidence>
<proteinExistence type="predicted"/>
<feature type="compositionally biased region" description="Polar residues" evidence="1">
    <location>
        <begin position="47"/>
        <end position="69"/>
    </location>
</feature>
<feature type="compositionally biased region" description="Low complexity" evidence="1">
    <location>
        <begin position="70"/>
        <end position="86"/>
    </location>
</feature>
<keyword evidence="3" id="KW-1185">Reference proteome</keyword>
<sequence length="128" mass="14401">MLASRSAKPKLALNISTAQTTRPSLSLKSPMTPLRSPIPPSPISPTARNTRLNQRGYSTMQQPTYAYVNSSSSRSILKKSSPSKPSTQRRQLSFSESPVVYSVTPIEEEDYYGNHVKMSRDERRWARN</sequence>
<dbReference type="Proteomes" id="UP000054266">
    <property type="component" value="Unassembled WGS sequence"/>
</dbReference>
<evidence type="ECO:0000313" key="3">
    <source>
        <dbReference type="Proteomes" id="UP000054266"/>
    </source>
</evidence>
<organism evidence="2 3">
    <name type="scientific">Phialophora macrospora</name>
    <dbReference type="NCBI Taxonomy" id="1851006"/>
    <lineage>
        <taxon>Eukaryota</taxon>
        <taxon>Fungi</taxon>
        <taxon>Dikarya</taxon>
        <taxon>Ascomycota</taxon>
        <taxon>Pezizomycotina</taxon>
        <taxon>Eurotiomycetes</taxon>
        <taxon>Chaetothyriomycetidae</taxon>
        <taxon>Chaetothyriales</taxon>
        <taxon>Herpotrichiellaceae</taxon>
        <taxon>Phialophora</taxon>
    </lineage>
</organism>
<accession>A0A0D2FZG2</accession>
<reference evidence="2 3" key="1">
    <citation type="submission" date="2015-01" db="EMBL/GenBank/DDBJ databases">
        <title>The Genome Sequence of Capronia semiimmersa CBS27337.</title>
        <authorList>
            <consortium name="The Broad Institute Genomics Platform"/>
            <person name="Cuomo C."/>
            <person name="de Hoog S."/>
            <person name="Gorbushina A."/>
            <person name="Stielow B."/>
            <person name="Teixiera M."/>
            <person name="Abouelleil A."/>
            <person name="Chapman S.B."/>
            <person name="Priest M."/>
            <person name="Young S.K."/>
            <person name="Wortman J."/>
            <person name="Nusbaum C."/>
            <person name="Birren B."/>
        </authorList>
    </citation>
    <scope>NUCLEOTIDE SEQUENCE [LARGE SCALE GENOMIC DNA]</scope>
    <source>
        <strain evidence="2 3">CBS 27337</strain>
    </source>
</reference>